<dbReference type="Proteomes" id="UP001519460">
    <property type="component" value="Unassembled WGS sequence"/>
</dbReference>
<dbReference type="AlphaFoldDB" id="A0ABD0JAF8"/>
<name>A0ABD0JAF8_9CAEN</name>
<accession>A0ABD0JAF8</accession>
<organism evidence="1 2">
    <name type="scientific">Batillaria attramentaria</name>
    <dbReference type="NCBI Taxonomy" id="370345"/>
    <lineage>
        <taxon>Eukaryota</taxon>
        <taxon>Metazoa</taxon>
        <taxon>Spiralia</taxon>
        <taxon>Lophotrochozoa</taxon>
        <taxon>Mollusca</taxon>
        <taxon>Gastropoda</taxon>
        <taxon>Caenogastropoda</taxon>
        <taxon>Sorbeoconcha</taxon>
        <taxon>Cerithioidea</taxon>
        <taxon>Batillariidae</taxon>
        <taxon>Batillaria</taxon>
    </lineage>
</organism>
<evidence type="ECO:0000313" key="1">
    <source>
        <dbReference type="EMBL" id="KAK7467874.1"/>
    </source>
</evidence>
<sequence>MSLFRFRRWVSARLQAGQIEWRLIDADHAITRRPCNTVGATWRRAVSRYMPPDTNPATPKLSFEVGLGAAAE</sequence>
<reference evidence="1 2" key="1">
    <citation type="journal article" date="2023" name="Sci. Data">
        <title>Genome assembly of the Korean intertidal mud-creeper Batillaria attramentaria.</title>
        <authorList>
            <person name="Patra A.K."/>
            <person name="Ho P.T."/>
            <person name="Jun S."/>
            <person name="Lee S.J."/>
            <person name="Kim Y."/>
            <person name="Won Y.J."/>
        </authorList>
    </citation>
    <scope>NUCLEOTIDE SEQUENCE [LARGE SCALE GENOMIC DNA]</scope>
    <source>
        <strain evidence="1">Wonlab-2016</strain>
    </source>
</reference>
<feature type="non-terminal residue" evidence="1">
    <location>
        <position position="72"/>
    </location>
</feature>
<keyword evidence="2" id="KW-1185">Reference proteome</keyword>
<comment type="caution">
    <text evidence="1">The sequence shown here is derived from an EMBL/GenBank/DDBJ whole genome shotgun (WGS) entry which is preliminary data.</text>
</comment>
<gene>
    <name evidence="1" type="ORF">BaRGS_00036911</name>
</gene>
<evidence type="ECO:0000313" key="2">
    <source>
        <dbReference type="Proteomes" id="UP001519460"/>
    </source>
</evidence>
<dbReference type="EMBL" id="JACVVK020000535">
    <property type="protein sequence ID" value="KAK7467874.1"/>
    <property type="molecule type" value="Genomic_DNA"/>
</dbReference>
<proteinExistence type="predicted"/>
<protein>
    <submittedName>
        <fullName evidence="1">Uncharacterized protein</fullName>
    </submittedName>
</protein>